<feature type="region of interest" description="Disordered" evidence="6">
    <location>
        <begin position="588"/>
        <end position="617"/>
    </location>
</feature>
<evidence type="ECO:0000256" key="3">
    <source>
        <dbReference type="ARBA" id="ARBA00022884"/>
    </source>
</evidence>
<proteinExistence type="inferred from homology"/>
<dbReference type="PIRSF" id="PIRSF016281">
    <property type="entry name" value="EIF-3_zeta"/>
    <property type="match status" value="1"/>
</dbReference>
<dbReference type="EMBL" id="JAKROA010000015">
    <property type="protein sequence ID" value="KAL5103991.1"/>
    <property type="molecule type" value="Genomic_DNA"/>
</dbReference>
<comment type="subcellular location">
    <subcellularLocation>
        <location evidence="5">Cytoplasm</location>
    </subcellularLocation>
</comment>
<dbReference type="PANTHER" id="PTHR12399">
    <property type="entry name" value="EUKARYOTIC TRANSLATION INITIATION FACTOR 3 SUBUNIT 7"/>
    <property type="match status" value="1"/>
</dbReference>
<evidence type="ECO:0000313" key="8">
    <source>
        <dbReference type="Proteomes" id="UP001651158"/>
    </source>
</evidence>
<dbReference type="HAMAP" id="MF_03003">
    <property type="entry name" value="eIF3d"/>
    <property type="match status" value="1"/>
</dbReference>
<comment type="caution">
    <text evidence="7">The sequence shown here is derived from an EMBL/GenBank/DDBJ whole genome shotgun (WGS) entry which is preliminary data.</text>
</comment>
<organism evidence="7 8">
    <name type="scientific">Taenia crassiceps</name>
    <dbReference type="NCBI Taxonomy" id="6207"/>
    <lineage>
        <taxon>Eukaryota</taxon>
        <taxon>Metazoa</taxon>
        <taxon>Spiralia</taxon>
        <taxon>Lophotrochozoa</taxon>
        <taxon>Platyhelminthes</taxon>
        <taxon>Cestoda</taxon>
        <taxon>Eucestoda</taxon>
        <taxon>Cyclophyllidea</taxon>
        <taxon>Taeniidae</taxon>
        <taxon>Taenia</taxon>
    </lineage>
</organism>
<dbReference type="InterPro" id="IPR007783">
    <property type="entry name" value="eIF3d"/>
</dbReference>
<protein>
    <recommendedName>
        <fullName evidence="5">Eukaryotic translation initiation factor 3 subunit D</fullName>
        <shortName evidence="5">eIF3d</shortName>
    </recommendedName>
    <alternativeName>
        <fullName evidence="5">Eukaryotic translation initiation factor 3 subunit 7</fullName>
    </alternativeName>
</protein>
<dbReference type="GO" id="GO:0003743">
    <property type="term" value="F:translation initiation factor activity"/>
    <property type="evidence" value="ECO:0007669"/>
    <property type="project" value="UniProtKB-KW"/>
</dbReference>
<evidence type="ECO:0000256" key="5">
    <source>
        <dbReference type="HAMAP-Rule" id="MF_03003"/>
    </source>
</evidence>
<dbReference type="Proteomes" id="UP001651158">
    <property type="component" value="Unassembled WGS sequence"/>
</dbReference>
<accession>A0ABR4Q346</accession>
<gene>
    <name evidence="7" type="ORF">TcWFU_008754</name>
</gene>
<keyword evidence="3" id="KW-0694">RNA-binding</keyword>
<reference evidence="7 8" key="1">
    <citation type="journal article" date="2022" name="Front. Cell. Infect. Microbiol.">
        <title>The Genomes of Two Strains of Taenia crassiceps the Animal Model for the Study of Human Cysticercosis.</title>
        <authorList>
            <person name="Bobes R.J."/>
            <person name="Estrada K."/>
            <person name="Rios-Valencia D.G."/>
            <person name="Calderon-Gallegos A."/>
            <person name="de la Torre P."/>
            <person name="Carrero J.C."/>
            <person name="Sanchez-Flores A."/>
            <person name="Laclette J.P."/>
        </authorList>
    </citation>
    <scope>NUCLEOTIDE SEQUENCE [LARGE SCALE GENOMIC DNA]</scope>
    <source>
        <strain evidence="7">WFUcys</strain>
    </source>
</reference>
<keyword evidence="4 5" id="KW-0648">Protein biosynthesis</keyword>
<comment type="similarity">
    <text evidence="5">Belongs to the eIF-3 subunit D family.</text>
</comment>
<keyword evidence="1 5" id="KW-0963">Cytoplasm</keyword>
<evidence type="ECO:0000256" key="6">
    <source>
        <dbReference type="SAM" id="MobiDB-lite"/>
    </source>
</evidence>
<keyword evidence="8" id="KW-1185">Reference proteome</keyword>
<comment type="domain">
    <text evidence="5">The RNA gate region regulates mRNA cap recognition to prevent promiscuous mRNA-binding before assembly of eif3d into the full eukaryotic translation initiation factor 3 (eIF-3) complex.</text>
</comment>
<keyword evidence="2 5" id="KW-0396">Initiation factor</keyword>
<sequence length="617" mass="69646">MSSVEDVLPSFGDLLINSNSEGWGPSNVPANFKDMPYQPFSKDTRLGKIADWCGTIYPDLKSKNRYVSQFGGGAQYTYYHDEDDSNFQLATSGKEPKSSAFRQRFKYQMRGRGRGSFQSGFQGRGGGQFMSLGNFAGRQRRPLTERERSALQQQQQQQQRRYGNQPNWQNNWRRGGNWSGGGGGSGWRQGSDYNRRPNRGNRNPSVEVKEDWNLLEDFEFSQFASLSLPSVKEPVTCVECGTVRYYDRAYDAINTRNVKPLVRFNGVVHTVTTSEDPVIMNLARNRHLNVFCTDRIAATIMCAPKSVDSWDLLAIRIADKLFFDVRPGSNFDHVTVAETAVDPPNEESGHINSPEKLALEATFININFSQQVLQTEGKPYNFKHKNPFIDSDDKEEAERVASVGYRYRQFDLGNDINMVVRCEVDAVMPLRAEEKEKREAGAGPELPKFCCIKALNEFDSRYCNGVNWRAKLDTQRGAVIASELKNNSCKLAKWTVASILAGADLLKFGFVSRVNPKDTSHHAILGSHEFRPTDFATQINLNMDNAWGILRCVIDYFMKCEPGTYLMLKDPNKQSLHIYSLPANAFASDEESDESCEEQNAQTQSQTTQQSQPPAKN</sequence>
<name>A0ABR4Q346_9CEST</name>
<feature type="region of interest" description="RNA gate" evidence="5">
    <location>
        <begin position="330"/>
        <end position="344"/>
    </location>
</feature>
<evidence type="ECO:0000256" key="1">
    <source>
        <dbReference type="ARBA" id="ARBA00022490"/>
    </source>
</evidence>
<dbReference type="Pfam" id="PF05091">
    <property type="entry name" value="eIF-3_zeta"/>
    <property type="match status" value="1"/>
</dbReference>
<evidence type="ECO:0000313" key="7">
    <source>
        <dbReference type="EMBL" id="KAL5103991.1"/>
    </source>
</evidence>
<feature type="region of interest" description="Disordered" evidence="6">
    <location>
        <begin position="111"/>
        <end position="205"/>
    </location>
</feature>
<comment type="subunit">
    <text evidence="5">Component of the eukaryotic translation initiation factor 3 (eIF-3) complex.</text>
</comment>
<evidence type="ECO:0000256" key="2">
    <source>
        <dbReference type="ARBA" id="ARBA00022540"/>
    </source>
</evidence>
<dbReference type="PANTHER" id="PTHR12399:SF0">
    <property type="entry name" value="EUKARYOTIC TRANSLATION INITIATION FACTOR 3 SUBUNIT D"/>
    <property type="match status" value="1"/>
</dbReference>
<feature type="compositionally biased region" description="Gly residues" evidence="6">
    <location>
        <begin position="177"/>
        <end position="187"/>
    </location>
</feature>
<feature type="compositionally biased region" description="Low complexity" evidence="6">
    <location>
        <begin position="167"/>
        <end position="176"/>
    </location>
</feature>
<feature type="compositionally biased region" description="Low complexity" evidence="6">
    <location>
        <begin position="602"/>
        <end position="617"/>
    </location>
</feature>
<comment type="function">
    <text evidence="5">mRNA cap-binding component of the eukaryotic translation initiation factor 3 (eIF-3) complex, which is involved in protein synthesis of a specialized repertoire of mRNAs and, together with other initiation factors, stimulates binding of mRNA and methionyl-tRNAi to the 40S ribosome. The eIF-3 complex specifically targets and initiates translation of a subset of mRNAs involved in cell proliferation. In the eIF-3 complex, eif3d specifically recognizes and binds the 7-methylguanosine cap of a subset of mRNAs.</text>
</comment>
<feature type="compositionally biased region" description="Acidic residues" evidence="6">
    <location>
        <begin position="588"/>
        <end position="597"/>
    </location>
</feature>
<evidence type="ECO:0000256" key="4">
    <source>
        <dbReference type="ARBA" id="ARBA00022917"/>
    </source>
</evidence>